<feature type="transmembrane region" description="Helical" evidence="2">
    <location>
        <begin position="37"/>
        <end position="59"/>
    </location>
</feature>
<feature type="region of interest" description="Disordered" evidence="1">
    <location>
        <begin position="87"/>
        <end position="121"/>
    </location>
</feature>
<gene>
    <name evidence="3" type="ORF">HMPREF1059_04308</name>
</gene>
<evidence type="ECO:0000256" key="2">
    <source>
        <dbReference type="SAM" id="Phobius"/>
    </source>
</evidence>
<reference evidence="3 4" key="1">
    <citation type="submission" date="2012-02" db="EMBL/GenBank/DDBJ databases">
        <title>The Genome Sequence of Parabacteroides distasonis CL09T03C24.</title>
        <authorList>
            <consortium name="The Broad Institute Genome Sequencing Platform"/>
            <person name="Earl A."/>
            <person name="Ward D."/>
            <person name="Feldgarden M."/>
            <person name="Gevers D."/>
            <person name="Zitomersky N.L."/>
            <person name="Coyne M.J."/>
            <person name="Comstock L.E."/>
            <person name="Young S.K."/>
            <person name="Zeng Q."/>
            <person name="Gargeya S."/>
            <person name="Fitzgerald M."/>
            <person name="Haas B."/>
            <person name="Abouelleil A."/>
            <person name="Alvarado L."/>
            <person name="Arachchi H.M."/>
            <person name="Berlin A."/>
            <person name="Chapman S.B."/>
            <person name="Gearin G."/>
            <person name="Goldberg J."/>
            <person name="Griggs A."/>
            <person name="Gujja S."/>
            <person name="Hansen M."/>
            <person name="Heiman D."/>
            <person name="Howarth C."/>
            <person name="Larimer J."/>
            <person name="Lui A."/>
            <person name="MacDonald P.J.P."/>
            <person name="McCowen C."/>
            <person name="Montmayeur A."/>
            <person name="Murphy C."/>
            <person name="Neiman D."/>
            <person name="Pearson M."/>
            <person name="Priest M."/>
            <person name="Roberts A."/>
            <person name="Saif S."/>
            <person name="Shea T."/>
            <person name="Sisk P."/>
            <person name="Stolte C."/>
            <person name="Sykes S."/>
            <person name="Wortman J."/>
            <person name="Nusbaum C."/>
            <person name="Birren B."/>
        </authorList>
    </citation>
    <scope>NUCLEOTIDE SEQUENCE [LARGE SCALE GENOMIC DNA]</scope>
    <source>
        <strain evidence="3 4">CL09T03C24</strain>
    </source>
</reference>
<dbReference type="Proteomes" id="UP000006262">
    <property type="component" value="Unassembled WGS sequence"/>
</dbReference>
<feature type="compositionally biased region" description="Polar residues" evidence="1">
    <location>
        <begin position="112"/>
        <end position="121"/>
    </location>
</feature>
<accession>A0AAD2TKP4</accession>
<evidence type="ECO:0000313" key="3">
    <source>
        <dbReference type="EMBL" id="EKN19790.1"/>
    </source>
</evidence>
<comment type="caution">
    <text evidence="3">The sequence shown here is derived from an EMBL/GenBank/DDBJ whole genome shotgun (WGS) entry which is preliminary data.</text>
</comment>
<dbReference type="EMBL" id="AGZN01000045">
    <property type="protein sequence ID" value="EKN19790.1"/>
    <property type="molecule type" value="Genomic_DNA"/>
</dbReference>
<keyword evidence="2" id="KW-0812">Transmembrane</keyword>
<name>A0AAD2TKP4_PARDI</name>
<organism evidence="3 4">
    <name type="scientific">Parabacteroides distasonis CL09T03C24</name>
    <dbReference type="NCBI Taxonomy" id="999417"/>
    <lineage>
        <taxon>Bacteria</taxon>
        <taxon>Pseudomonadati</taxon>
        <taxon>Bacteroidota</taxon>
        <taxon>Bacteroidia</taxon>
        <taxon>Bacteroidales</taxon>
        <taxon>Tannerellaceae</taxon>
        <taxon>Parabacteroides</taxon>
    </lineage>
</organism>
<keyword evidence="2" id="KW-1133">Transmembrane helix</keyword>
<feature type="compositionally biased region" description="Basic and acidic residues" evidence="1">
    <location>
        <begin position="87"/>
        <end position="109"/>
    </location>
</feature>
<proteinExistence type="predicted"/>
<feature type="transmembrane region" description="Helical" evidence="2">
    <location>
        <begin position="7"/>
        <end position="31"/>
    </location>
</feature>
<evidence type="ECO:0000256" key="1">
    <source>
        <dbReference type="SAM" id="MobiDB-lite"/>
    </source>
</evidence>
<dbReference type="AlphaFoldDB" id="A0AAD2TKP4"/>
<keyword evidence="2" id="KW-0472">Membrane</keyword>
<protein>
    <submittedName>
        <fullName evidence="3">Uncharacterized protein</fullName>
    </submittedName>
</protein>
<evidence type="ECO:0000313" key="4">
    <source>
        <dbReference type="Proteomes" id="UP000006262"/>
    </source>
</evidence>
<sequence length="135" mass="16126">MEFIFNFLAFFLALIVVIYLLLCIIPVQMAAKRGRNIMLWFVLAIFTSPFLAILMIACIGETDEKRKERIIQEEEWRNMYCRKSNQDEYKNSNRVESRQECKTEQREYKGQQIPSKTHISNSENKTMTINDLYRK</sequence>